<gene>
    <name evidence="2" type="ORF">llap_9812</name>
</gene>
<protein>
    <submittedName>
        <fullName evidence="2">Uncharacterized protein</fullName>
    </submittedName>
</protein>
<dbReference type="AlphaFoldDB" id="A0A2I0U1D5"/>
<evidence type="ECO:0000313" key="3">
    <source>
        <dbReference type="Proteomes" id="UP000233556"/>
    </source>
</evidence>
<evidence type="ECO:0000256" key="1">
    <source>
        <dbReference type="SAM" id="MobiDB-lite"/>
    </source>
</evidence>
<reference evidence="3" key="2">
    <citation type="submission" date="2017-12" db="EMBL/GenBank/DDBJ databases">
        <title>Genome sequence of the Bar-tailed Godwit (Limosa lapponica baueri).</title>
        <authorList>
            <person name="Lima N.C.B."/>
            <person name="Parody-Merino A.M."/>
            <person name="Battley P.F."/>
            <person name="Fidler A.E."/>
            <person name="Prosdocimi F."/>
        </authorList>
    </citation>
    <scope>NUCLEOTIDE SEQUENCE [LARGE SCALE GENOMIC DNA]</scope>
</reference>
<sequence>MQHRLCQESIISGLKKKKKEKSSKQAQEQRKLKKNSCLQQQTRTSPTFHKLEELNNCLTLLQAADTPLPNLLMCEVTLK</sequence>
<feature type="region of interest" description="Disordered" evidence="1">
    <location>
        <begin position="14"/>
        <end position="42"/>
    </location>
</feature>
<dbReference type="EMBL" id="KZ506388">
    <property type="protein sequence ID" value="PKU39880.1"/>
    <property type="molecule type" value="Genomic_DNA"/>
</dbReference>
<accession>A0A2I0U1D5</accession>
<organism evidence="2 3">
    <name type="scientific">Limosa lapponica baueri</name>
    <dbReference type="NCBI Taxonomy" id="1758121"/>
    <lineage>
        <taxon>Eukaryota</taxon>
        <taxon>Metazoa</taxon>
        <taxon>Chordata</taxon>
        <taxon>Craniata</taxon>
        <taxon>Vertebrata</taxon>
        <taxon>Euteleostomi</taxon>
        <taxon>Archelosauria</taxon>
        <taxon>Archosauria</taxon>
        <taxon>Dinosauria</taxon>
        <taxon>Saurischia</taxon>
        <taxon>Theropoda</taxon>
        <taxon>Coelurosauria</taxon>
        <taxon>Aves</taxon>
        <taxon>Neognathae</taxon>
        <taxon>Neoaves</taxon>
        <taxon>Charadriiformes</taxon>
        <taxon>Scolopacidae</taxon>
        <taxon>Limosa</taxon>
    </lineage>
</organism>
<keyword evidence="3" id="KW-1185">Reference proteome</keyword>
<name>A0A2I0U1D5_LIMLA</name>
<evidence type="ECO:0000313" key="2">
    <source>
        <dbReference type="EMBL" id="PKU39880.1"/>
    </source>
</evidence>
<reference evidence="3" key="1">
    <citation type="submission" date="2017-11" db="EMBL/GenBank/DDBJ databases">
        <authorList>
            <person name="Lima N.C."/>
            <person name="Parody-Merino A.M."/>
            <person name="Battley P.F."/>
            <person name="Fidler A.E."/>
            <person name="Prosdocimi F."/>
        </authorList>
    </citation>
    <scope>NUCLEOTIDE SEQUENCE [LARGE SCALE GENOMIC DNA]</scope>
</reference>
<dbReference type="Proteomes" id="UP000233556">
    <property type="component" value="Unassembled WGS sequence"/>
</dbReference>
<proteinExistence type="predicted"/>